<protein>
    <recommendedName>
        <fullName evidence="1">GyrI-like small molecule binding domain-containing protein</fullName>
    </recommendedName>
</protein>
<organism evidence="2 3">
    <name type="scientific">Paenibacillus glycinis</name>
    <dbReference type="NCBI Taxonomy" id="2697035"/>
    <lineage>
        <taxon>Bacteria</taxon>
        <taxon>Bacillati</taxon>
        <taxon>Bacillota</taxon>
        <taxon>Bacilli</taxon>
        <taxon>Bacillales</taxon>
        <taxon>Paenibacillaceae</taxon>
        <taxon>Paenibacillus</taxon>
    </lineage>
</organism>
<evidence type="ECO:0000259" key="1">
    <source>
        <dbReference type="Pfam" id="PF06445"/>
    </source>
</evidence>
<evidence type="ECO:0000313" key="2">
    <source>
        <dbReference type="EMBL" id="NBD23305.1"/>
    </source>
</evidence>
<feature type="domain" description="GyrI-like small molecule binding" evidence="1">
    <location>
        <begin position="67"/>
        <end position="150"/>
    </location>
</feature>
<dbReference type="InterPro" id="IPR029442">
    <property type="entry name" value="GyrI-like"/>
</dbReference>
<dbReference type="RefSeq" id="WP_161741727.1">
    <property type="nucleotide sequence ID" value="NZ_JAAAMV010000002.1"/>
</dbReference>
<proteinExistence type="predicted"/>
<accession>A0ABW9XL00</accession>
<dbReference type="SUPFAM" id="SSF55136">
    <property type="entry name" value="Probable bacterial effector-binding domain"/>
    <property type="match status" value="1"/>
</dbReference>
<dbReference type="Gene3D" id="3.20.80.10">
    <property type="entry name" value="Regulatory factor, effector binding domain"/>
    <property type="match status" value="1"/>
</dbReference>
<gene>
    <name evidence="2" type="ORF">GT019_05430</name>
</gene>
<dbReference type="Proteomes" id="UP000665561">
    <property type="component" value="Unassembled WGS sequence"/>
</dbReference>
<dbReference type="Pfam" id="PF06445">
    <property type="entry name" value="GyrI-like"/>
    <property type="match status" value="1"/>
</dbReference>
<dbReference type="EMBL" id="JAAAMV010000002">
    <property type="protein sequence ID" value="NBD23305.1"/>
    <property type="molecule type" value="Genomic_DNA"/>
</dbReference>
<name>A0ABW9XL00_9BACL</name>
<sequence>MSLQWRIVDEPFTVTLHGVAKPRLGDEPYGDIVMELLGRVWTEVRDQALPHRGVNHVFYGPDDVVFAGVELESAQLGDRVISQLTRRTLTLNEYAYCVHRGSYAGLGRTYDELCAAVSASGRECRKPLLEVYGHWNEDESLLETEIYFALD</sequence>
<comment type="caution">
    <text evidence="2">The sequence shown here is derived from an EMBL/GenBank/DDBJ whole genome shotgun (WGS) entry which is preliminary data.</text>
</comment>
<keyword evidence="3" id="KW-1185">Reference proteome</keyword>
<evidence type="ECO:0000313" key="3">
    <source>
        <dbReference type="Proteomes" id="UP000665561"/>
    </source>
</evidence>
<reference evidence="2 3" key="1">
    <citation type="submission" date="2020-01" db="EMBL/GenBank/DDBJ databases">
        <title>Paenibacillus soybeanensis sp. nov. isolated from the nodules of soybean (Glycine max(L.) Merr).</title>
        <authorList>
            <person name="Wang H."/>
        </authorList>
    </citation>
    <scope>NUCLEOTIDE SEQUENCE [LARGE SCALE GENOMIC DNA]</scope>
    <source>
        <strain evidence="2 3">T1</strain>
    </source>
</reference>
<dbReference type="InterPro" id="IPR011256">
    <property type="entry name" value="Reg_factor_effector_dom_sf"/>
</dbReference>